<name>A0A0L0P0A4_CANAR</name>
<comment type="caution">
    <text evidence="2">The sequence shown here is derived from an EMBL/GenBank/DDBJ whole genome shotgun (WGS) entry which is preliminary data.</text>
</comment>
<feature type="compositionally biased region" description="Basic residues" evidence="1">
    <location>
        <begin position="75"/>
        <end position="93"/>
    </location>
</feature>
<proteinExistence type="predicted"/>
<evidence type="ECO:0000313" key="3">
    <source>
        <dbReference type="Proteomes" id="UP000037122"/>
    </source>
</evidence>
<sequence>MSLYSGGNFKGEGIKKICVGGGWSKSASSNKVWGPGWSQAAECEAGREAGRVPSGVVVEASGSRTKRQAGEGEKTRRKIEWKKRKGKKKKKKSGNVDGFI</sequence>
<evidence type="ECO:0000256" key="1">
    <source>
        <dbReference type="SAM" id="MobiDB-lite"/>
    </source>
</evidence>
<accession>A0A0L0P0A4</accession>
<reference evidence="3" key="1">
    <citation type="journal article" date="2015" name="BMC Genomics">
        <title>Draft genome of a commonly misdiagnosed multidrug resistant pathogen Candida auris.</title>
        <authorList>
            <person name="Chatterjee S."/>
            <person name="Alampalli S.V."/>
            <person name="Nageshan R.K."/>
            <person name="Chettiar S.T."/>
            <person name="Joshi S."/>
            <person name="Tatu U.S."/>
        </authorList>
    </citation>
    <scope>NUCLEOTIDE SEQUENCE [LARGE SCALE GENOMIC DNA]</scope>
    <source>
        <strain evidence="3">6684</strain>
    </source>
</reference>
<feature type="region of interest" description="Disordered" evidence="1">
    <location>
        <begin position="54"/>
        <end position="100"/>
    </location>
</feature>
<organism evidence="2 3">
    <name type="scientific">Candidozyma auris</name>
    <name type="common">Yeast</name>
    <name type="synonym">Candida auris</name>
    <dbReference type="NCBI Taxonomy" id="498019"/>
    <lineage>
        <taxon>Eukaryota</taxon>
        <taxon>Fungi</taxon>
        <taxon>Dikarya</taxon>
        <taxon>Ascomycota</taxon>
        <taxon>Saccharomycotina</taxon>
        <taxon>Pichiomycetes</taxon>
        <taxon>Metschnikowiaceae</taxon>
        <taxon>Candidozyma</taxon>
    </lineage>
</organism>
<gene>
    <name evidence="2" type="ORF">QG37_03126</name>
</gene>
<dbReference type="Proteomes" id="UP000037122">
    <property type="component" value="Unassembled WGS sequence"/>
</dbReference>
<dbReference type="VEuPathDB" id="FungiDB:QG37_03126"/>
<protein>
    <submittedName>
        <fullName evidence="2">Uncharacterized protein</fullName>
    </submittedName>
</protein>
<evidence type="ECO:0000313" key="2">
    <source>
        <dbReference type="EMBL" id="KND99713.1"/>
    </source>
</evidence>
<dbReference type="AlphaFoldDB" id="A0A0L0P0A4"/>
<dbReference type="EMBL" id="LGST01000021">
    <property type="protein sequence ID" value="KND99713.1"/>
    <property type="molecule type" value="Genomic_DNA"/>
</dbReference>